<dbReference type="PANTHER" id="PTHR46553:SF3">
    <property type="entry name" value="ADENINE NUCLEOTIDE ALPHA HYDROLASES-LIKE SUPERFAMILY PROTEIN"/>
    <property type="match status" value="1"/>
</dbReference>
<dbReference type="SUPFAM" id="SSF52402">
    <property type="entry name" value="Adenine nucleotide alpha hydrolases-like"/>
    <property type="match status" value="1"/>
</dbReference>
<name>M2YG73_9NOCA</name>
<evidence type="ECO:0000259" key="2">
    <source>
        <dbReference type="Pfam" id="PF00582"/>
    </source>
</evidence>
<feature type="domain" description="UspA" evidence="2">
    <location>
        <begin position="9"/>
        <end position="141"/>
    </location>
</feature>
<dbReference type="Gene3D" id="3.40.50.620">
    <property type="entry name" value="HUPs"/>
    <property type="match status" value="1"/>
</dbReference>
<evidence type="ECO:0000256" key="1">
    <source>
        <dbReference type="ARBA" id="ARBA00008791"/>
    </source>
</evidence>
<proteinExistence type="inferred from homology"/>
<comment type="similarity">
    <text evidence="1">Belongs to the universal stress protein A family.</text>
</comment>
<evidence type="ECO:0000313" key="4">
    <source>
        <dbReference type="Proteomes" id="UP000011731"/>
    </source>
</evidence>
<protein>
    <submittedName>
        <fullName evidence="3">UspA domain-containing protein</fullName>
    </submittedName>
</protein>
<reference evidence="3 4" key="1">
    <citation type="journal article" date="2013" name="Genome Announc.">
        <title>Draft Genome Sequence of Rhodococcus ruber Strain BKS 20-38.</title>
        <authorList>
            <person name="Bala M."/>
            <person name="Kumar S."/>
            <person name="Raghava G.P."/>
            <person name="Mayilraj S."/>
        </authorList>
    </citation>
    <scope>NUCLEOTIDE SEQUENCE [LARGE SCALE GENOMIC DNA]</scope>
    <source>
        <strain evidence="3 4">BKS 20-38</strain>
    </source>
</reference>
<sequence length="151" mass="15723">MTDGEVTGRVVVGVDGSEPSKGALRWARFVARSAGFEVDAVAAWEIPWAAAEGWPSDWDPERETSGMLHETVTGVLGSEPGVSVQELVRRGGAARVLLDESRDAQFLVVGSRGHGGFSGLLLGSVSAACAEHAHCPVLVIHGDTPPPPVST</sequence>
<dbReference type="AlphaFoldDB" id="M2YG73"/>
<dbReference type="EMBL" id="AOEX01000061">
    <property type="protein sequence ID" value="EME60705.1"/>
    <property type="molecule type" value="Genomic_DNA"/>
</dbReference>
<dbReference type="InterPro" id="IPR006016">
    <property type="entry name" value="UspA"/>
</dbReference>
<dbReference type="Proteomes" id="UP000011731">
    <property type="component" value="Unassembled WGS sequence"/>
</dbReference>
<evidence type="ECO:0000313" key="3">
    <source>
        <dbReference type="EMBL" id="EME60705.1"/>
    </source>
</evidence>
<dbReference type="PRINTS" id="PR01438">
    <property type="entry name" value="UNVRSLSTRESS"/>
</dbReference>
<dbReference type="InterPro" id="IPR006015">
    <property type="entry name" value="Universal_stress_UspA"/>
</dbReference>
<keyword evidence="4" id="KW-1185">Reference proteome</keyword>
<accession>M2YG73</accession>
<organism evidence="3 4">
    <name type="scientific">Rhodococcus ruber BKS 20-38</name>
    <dbReference type="NCBI Taxonomy" id="1278076"/>
    <lineage>
        <taxon>Bacteria</taxon>
        <taxon>Bacillati</taxon>
        <taxon>Actinomycetota</taxon>
        <taxon>Actinomycetes</taxon>
        <taxon>Mycobacteriales</taxon>
        <taxon>Nocardiaceae</taxon>
        <taxon>Rhodococcus</taxon>
    </lineage>
</organism>
<comment type="caution">
    <text evidence="3">The sequence shown here is derived from an EMBL/GenBank/DDBJ whole genome shotgun (WGS) entry which is preliminary data.</text>
</comment>
<gene>
    <name evidence="3" type="ORF">G352_19416</name>
</gene>
<dbReference type="RefSeq" id="WP_003937953.1">
    <property type="nucleotide sequence ID" value="NZ_AOEX01000061.1"/>
</dbReference>
<dbReference type="InterPro" id="IPR014729">
    <property type="entry name" value="Rossmann-like_a/b/a_fold"/>
</dbReference>
<dbReference type="PANTHER" id="PTHR46553">
    <property type="entry name" value="ADENINE NUCLEOTIDE ALPHA HYDROLASES-LIKE SUPERFAMILY PROTEIN"/>
    <property type="match status" value="1"/>
</dbReference>
<dbReference type="PATRIC" id="fig|1278076.4.peg.3998"/>
<dbReference type="Pfam" id="PF00582">
    <property type="entry name" value="Usp"/>
    <property type="match status" value="1"/>
</dbReference>